<sequence>MSSTGRLSSAGLKVVTAYTQIFVDDANNNLDFVVGGTSSPNRIVATTHNSGMSIFVTISKVKDLVQLLPEKQAIPLQSLGVLGTAAEGAGNAHNLWDECTNPLLAQIDRFVLFSDLHVSDATLPTCLDALKLVQQTCKRHGSPVGTSKQENLTAANARRGKDTSKLQDTPAVAVFLGDFWHSRIERHLHWGLLRPIFEFWEQWDVPVVLLPGNHDQLSYKAGRDLLEPLERASSRSPLVLALRRPTLINKELLFLPHIRETSQLQRIMAKAKQCKTLRAVFGHLSVRGATISPLSEEGGAILDDGIDIDLLPDVHVYSGHIHTPQLVGKQVRYVGSLYQTSLAEAYQRKSIYTISRSRGFDLVDVQESAVGPRHFPVEDPRLLPPPGTLRRGDRVVLLPSTQAAPDLPCSKSAVSSLLPDGYGGQLPTEDTDGTAEPIRKLSGSSASLQLSRHKITSGCDDATSRCTGSSSTTVETGGGPGTAYNTPPVNRLNALNAEQLFQISEAYREAGKTVPAGVRGYWKQLNVALPELCNSVASRALVRVCNHHARLQSVMFAGILFDCRINPIPSASWPLQQVPFNVDKEQQQSLTTPSIGVPGMANPATAHARSASGGFSDAAEEQTTKTTLNGSDYFGHLLPDARTSPFRLLMHHGLLPLENRPPREALRVYADHVVKDGSQTFSKQALAAADMILQELLEGGCLDGVESSCKAAHTSTATNTGLPHSAADLVLHHACIQSFGPYSGVVRFDLRQRGLVLVQGNKDTTARGRLVTTNGAGKSTVMQAVLWALVGDALCSGFTTAAGKPKVTGVVCDEMPVIPSSSGAAADSNPSDRGNVEEPLSLCPGTEDRFASVKLEELTLQVGGRDMTAQSAADTQREALLTLLLPLDVWIGATGVVRSKQRTLSKAAEALDLVAAVRSQKAVLEEVEQHLGPQGIQRHLLAERTIQQASSGQRQLLGLCLYLAFVVTLKRRTGLRCNVLFLDEPFLSLDCVNKQHVLELLRSLAGEPRGSQLAEFESIFLTHSGPRPRTWRHILDAVDTIAIQSKSGHRNISTSVFVRHSKKGCS</sequence>
<dbReference type="Proteomes" id="UP000030750">
    <property type="component" value="Unassembled WGS sequence"/>
</dbReference>
<dbReference type="PANTHER" id="PTHR32114:SF2">
    <property type="entry name" value="ABC TRANSPORTER ABCH.3"/>
    <property type="match status" value="1"/>
</dbReference>
<organism evidence="2 3">
    <name type="scientific">Eimeria brunetti</name>
    <dbReference type="NCBI Taxonomy" id="51314"/>
    <lineage>
        <taxon>Eukaryota</taxon>
        <taxon>Sar</taxon>
        <taxon>Alveolata</taxon>
        <taxon>Apicomplexa</taxon>
        <taxon>Conoidasida</taxon>
        <taxon>Coccidia</taxon>
        <taxon>Eucoccidiorida</taxon>
        <taxon>Eimeriorina</taxon>
        <taxon>Eimeriidae</taxon>
        <taxon>Eimeria</taxon>
    </lineage>
</organism>
<dbReference type="OrthoDB" id="18797at2759"/>
<dbReference type="InterPro" id="IPR027417">
    <property type="entry name" value="P-loop_NTPase"/>
</dbReference>
<name>U6LWZ8_9EIME</name>
<dbReference type="SUPFAM" id="SSF56300">
    <property type="entry name" value="Metallo-dependent phosphatases"/>
    <property type="match status" value="1"/>
</dbReference>
<dbReference type="InterPro" id="IPR029052">
    <property type="entry name" value="Metallo-depent_PP-like"/>
</dbReference>
<evidence type="ECO:0000256" key="1">
    <source>
        <dbReference type="SAM" id="MobiDB-lite"/>
    </source>
</evidence>
<reference evidence="2" key="1">
    <citation type="submission" date="2013-10" db="EMBL/GenBank/DDBJ databases">
        <title>Genomic analysis of the causative agents of coccidiosis in chickens.</title>
        <authorList>
            <person name="Reid A.J."/>
            <person name="Blake D."/>
            <person name="Billington K."/>
            <person name="Browne H."/>
            <person name="Dunn M."/>
            <person name="Hung S."/>
            <person name="Kawahara F."/>
            <person name="Miranda-Saavedra D."/>
            <person name="Mourier T."/>
            <person name="Nagra H."/>
            <person name="Otto T.D."/>
            <person name="Rawlings N."/>
            <person name="Sanchez A."/>
            <person name="Sanders M."/>
            <person name="Subramaniam C."/>
            <person name="Tay Y."/>
            <person name="Dear P."/>
            <person name="Doerig C."/>
            <person name="Gruber A."/>
            <person name="Parkinson J."/>
            <person name="Shirley M."/>
            <person name="Wan K.L."/>
            <person name="Berriman M."/>
            <person name="Tomley F."/>
            <person name="Pain A."/>
        </authorList>
    </citation>
    <scope>NUCLEOTIDE SEQUENCE [LARGE SCALE GENOMIC DNA]</scope>
    <source>
        <strain evidence="2">Houghton</strain>
    </source>
</reference>
<dbReference type="EMBL" id="HG713263">
    <property type="protein sequence ID" value="CDJ53119.1"/>
    <property type="molecule type" value="Genomic_DNA"/>
</dbReference>
<dbReference type="AlphaFoldDB" id="U6LWZ8"/>
<gene>
    <name evidence="2" type="ORF">EBH_0016130</name>
</gene>
<dbReference type="SUPFAM" id="SSF52540">
    <property type="entry name" value="P-loop containing nucleoside triphosphate hydrolases"/>
    <property type="match status" value="1"/>
</dbReference>
<dbReference type="PANTHER" id="PTHR32114">
    <property type="entry name" value="ABC TRANSPORTER ABCH.3"/>
    <property type="match status" value="1"/>
</dbReference>
<evidence type="ECO:0000313" key="3">
    <source>
        <dbReference type="Proteomes" id="UP000030750"/>
    </source>
</evidence>
<feature type="region of interest" description="Disordered" evidence="1">
    <location>
        <begin position="461"/>
        <end position="486"/>
    </location>
</feature>
<reference evidence="2" key="2">
    <citation type="submission" date="2013-10" db="EMBL/GenBank/DDBJ databases">
        <authorList>
            <person name="Aslett M."/>
        </authorList>
    </citation>
    <scope>NUCLEOTIDE SEQUENCE [LARGE SCALE GENOMIC DNA]</scope>
    <source>
        <strain evidence="2">Houghton</strain>
    </source>
</reference>
<keyword evidence="3" id="KW-1185">Reference proteome</keyword>
<protein>
    <submittedName>
        <fullName evidence="2">Uncharacterized protein</fullName>
    </submittedName>
</protein>
<accession>U6LWZ8</accession>
<proteinExistence type="predicted"/>
<dbReference type="Gene3D" id="3.60.21.10">
    <property type="match status" value="1"/>
</dbReference>
<dbReference type="VEuPathDB" id="ToxoDB:EBH_0016130"/>
<dbReference type="Gene3D" id="3.40.50.300">
    <property type="entry name" value="P-loop containing nucleotide triphosphate hydrolases"/>
    <property type="match status" value="1"/>
</dbReference>
<evidence type="ECO:0000313" key="2">
    <source>
        <dbReference type="EMBL" id="CDJ53119.1"/>
    </source>
</evidence>